<dbReference type="InterPro" id="IPR056561">
    <property type="entry name" value="NFP_LYK_LysM1"/>
</dbReference>
<evidence type="ECO:0000256" key="1">
    <source>
        <dbReference type="SAM" id="MobiDB-lite"/>
    </source>
</evidence>
<evidence type="ECO:0000313" key="6">
    <source>
        <dbReference type="EMBL" id="KAK4488233.1"/>
    </source>
</evidence>
<feature type="signal peptide" evidence="3">
    <location>
        <begin position="1"/>
        <end position="23"/>
    </location>
</feature>
<dbReference type="InterPro" id="IPR036779">
    <property type="entry name" value="LysM_dom_sf"/>
</dbReference>
<keyword evidence="2" id="KW-0812">Transmembrane</keyword>
<dbReference type="SUPFAM" id="SSF56112">
    <property type="entry name" value="Protein kinase-like (PK-like)"/>
    <property type="match status" value="1"/>
</dbReference>
<dbReference type="Pfam" id="PF23472">
    <property type="entry name" value="LysM2_CERK1_LYK3_4_5"/>
    <property type="match status" value="1"/>
</dbReference>
<protein>
    <submittedName>
        <fullName evidence="6">Uncharacterized protein</fullName>
    </submittedName>
</protein>
<dbReference type="Pfam" id="PF23473">
    <property type="entry name" value="LysM3_LYK4_5"/>
    <property type="match status" value="1"/>
</dbReference>
<feature type="region of interest" description="Disordered" evidence="1">
    <location>
        <begin position="247"/>
        <end position="267"/>
    </location>
</feature>
<dbReference type="InterPro" id="IPR052611">
    <property type="entry name" value="Plant_RLK_LysM"/>
</dbReference>
<accession>A0ABR0DHC5</accession>
<dbReference type="Gene3D" id="1.10.510.10">
    <property type="entry name" value="Transferase(Phosphotransferase) domain 1"/>
    <property type="match status" value="1"/>
</dbReference>
<dbReference type="CDD" id="cd00118">
    <property type="entry name" value="LysM"/>
    <property type="match status" value="1"/>
</dbReference>
<dbReference type="Pfam" id="PF23446">
    <property type="entry name" value="LysM1_NFP_LYK"/>
    <property type="match status" value="1"/>
</dbReference>
<proteinExistence type="predicted"/>
<reference evidence="6 7" key="1">
    <citation type="journal article" date="2023" name="bioRxiv">
        <title>Genome report: Whole genome sequence and annotation of Penstemon davidsonii.</title>
        <authorList>
            <person name="Ostevik K.L."/>
            <person name="Alabady M."/>
            <person name="Zhang M."/>
            <person name="Rausher M.D."/>
        </authorList>
    </citation>
    <scope>NUCLEOTIDE SEQUENCE [LARGE SCALE GENOMIC DNA]</scope>
    <source>
        <strain evidence="6">DNT005</strain>
        <tissue evidence="6">Whole leaf</tissue>
    </source>
</reference>
<feature type="domain" description="LysM" evidence="5">
    <location>
        <begin position="186"/>
        <end position="233"/>
    </location>
</feature>
<feature type="transmembrane region" description="Helical" evidence="2">
    <location>
        <begin position="276"/>
        <end position="301"/>
    </location>
</feature>
<dbReference type="InterPro" id="IPR011009">
    <property type="entry name" value="Kinase-like_dom_sf"/>
</dbReference>
<keyword evidence="2" id="KW-0472">Membrane</keyword>
<feature type="domain" description="Protein kinase" evidence="4">
    <location>
        <begin position="345"/>
        <end position="638"/>
    </location>
</feature>
<evidence type="ECO:0000259" key="5">
    <source>
        <dbReference type="PROSITE" id="PS51782"/>
    </source>
</evidence>
<dbReference type="PROSITE" id="PS50011">
    <property type="entry name" value="PROTEIN_KINASE_DOM"/>
    <property type="match status" value="1"/>
</dbReference>
<dbReference type="PANTHER" id="PTHR45927:SF6">
    <property type="entry name" value="PROTEIN LYK5"/>
    <property type="match status" value="1"/>
</dbReference>
<dbReference type="InterPro" id="IPR056562">
    <property type="entry name" value="LysM2_CERK1_LYK3_4_5"/>
</dbReference>
<dbReference type="InterPro" id="IPR000719">
    <property type="entry name" value="Prot_kinase_dom"/>
</dbReference>
<evidence type="ECO:0000256" key="2">
    <source>
        <dbReference type="SAM" id="Phobius"/>
    </source>
</evidence>
<keyword evidence="7" id="KW-1185">Reference proteome</keyword>
<evidence type="ECO:0000256" key="3">
    <source>
        <dbReference type="SAM" id="SignalP"/>
    </source>
</evidence>
<evidence type="ECO:0000259" key="4">
    <source>
        <dbReference type="PROSITE" id="PS50011"/>
    </source>
</evidence>
<gene>
    <name evidence="6" type="ORF">RD792_003979</name>
</gene>
<name>A0ABR0DHC5_9LAMI</name>
<dbReference type="PROSITE" id="PS51782">
    <property type="entry name" value="LYSM"/>
    <property type="match status" value="1"/>
</dbReference>
<dbReference type="PANTHER" id="PTHR45927">
    <property type="entry name" value="LYSM-DOMAIN RECEPTOR-LIKE KINASE-RELATED"/>
    <property type="match status" value="1"/>
</dbReference>
<keyword evidence="3" id="KW-0732">Signal</keyword>
<keyword evidence="2" id="KW-1133">Transmembrane helix</keyword>
<dbReference type="InterPro" id="IPR018392">
    <property type="entry name" value="LysM"/>
</dbReference>
<dbReference type="Gene3D" id="3.10.350.10">
    <property type="entry name" value="LysM domain"/>
    <property type="match status" value="1"/>
</dbReference>
<evidence type="ECO:0000313" key="7">
    <source>
        <dbReference type="Proteomes" id="UP001291926"/>
    </source>
</evidence>
<dbReference type="InterPro" id="IPR056563">
    <property type="entry name" value="LysM3_LYK4_5"/>
</dbReference>
<dbReference type="Gene3D" id="3.30.200.20">
    <property type="entry name" value="Phosphorylase Kinase, domain 1"/>
    <property type="match status" value="1"/>
</dbReference>
<comment type="caution">
    <text evidence="6">The sequence shown here is derived from an EMBL/GenBank/DDBJ whole genome shotgun (WGS) entry which is preliminary data.</text>
</comment>
<dbReference type="Proteomes" id="UP001291926">
    <property type="component" value="Unassembled WGS sequence"/>
</dbReference>
<dbReference type="Pfam" id="PF00069">
    <property type="entry name" value="Pkinase"/>
    <property type="match status" value="1"/>
</dbReference>
<sequence>MANPSHLLPLLLLLLYFVKHSHSQQSYVNNRQLDCDQNYTTTLGFICNSPATTCPSFLTFRSTPTYNNPPTIAYLLSADASSIAAVNNISTVDPLPNDTLLIIPINCTCFNSTYYQHNASYVLQRQGETYFTVANDTYQALTTCQSLEAQNRYNFRSLVPNLNVAIPIRCACVTPNQTASGFNYLLTYLVRQGDSYESIARAFSGAGATVQGILDANELSANSLIFFFTPILVPLTREPTSENINTAALPSLPPASPTLPTTPATQINGGSNSRRMVFVGVGVGIAVLVLVLLSLLAWCFIRRRKSASPPAKEHSSGELATTWQPLSMSPEIIPQNFIDSLTVYKFEDLEKATGSFSEANRIGESSVYRGLFNGDDAVVKIMKGDVSREIDVLRQINHSHIIRLSGFCLHDGITYLVYEYAQKGSLNEWLRPSNTTVVKGGDEYDSHLLDWKQRVQIAYDVADALNYLHNFTRPPYIHKNLKSSNVLLDANMRAKVANFGLARSLGSEDDPIVTRHVEGTYGYMAPEYIENGLITPKLDVFALGVVILELLSGKEPIMDKRKDDEEGEQLLLWKKIEGVLARENVREKLREFVDPLLGEEYPLDLAYSMAQLARRCVAHNLNERPTVSEVFFALSRLLSSSMDWDPSHELQQSTSFSLSD</sequence>
<dbReference type="EMBL" id="JAYDYQ010001088">
    <property type="protein sequence ID" value="KAK4488233.1"/>
    <property type="molecule type" value="Genomic_DNA"/>
</dbReference>
<organism evidence="6 7">
    <name type="scientific">Penstemon davidsonii</name>
    <dbReference type="NCBI Taxonomy" id="160366"/>
    <lineage>
        <taxon>Eukaryota</taxon>
        <taxon>Viridiplantae</taxon>
        <taxon>Streptophyta</taxon>
        <taxon>Embryophyta</taxon>
        <taxon>Tracheophyta</taxon>
        <taxon>Spermatophyta</taxon>
        <taxon>Magnoliopsida</taxon>
        <taxon>eudicotyledons</taxon>
        <taxon>Gunneridae</taxon>
        <taxon>Pentapetalae</taxon>
        <taxon>asterids</taxon>
        <taxon>lamiids</taxon>
        <taxon>Lamiales</taxon>
        <taxon>Plantaginaceae</taxon>
        <taxon>Cheloneae</taxon>
        <taxon>Penstemon</taxon>
    </lineage>
</organism>
<feature type="chain" id="PRO_5047169054" evidence="3">
    <location>
        <begin position="24"/>
        <end position="660"/>
    </location>
</feature>